<dbReference type="Proteomes" id="UP001597511">
    <property type="component" value="Unassembled WGS sequence"/>
</dbReference>
<dbReference type="PANTHER" id="PTHR45566:SF1">
    <property type="entry name" value="HTH-TYPE TRANSCRIPTIONAL REGULATOR YHJB-RELATED"/>
    <property type="match status" value="1"/>
</dbReference>
<organism evidence="3 4">
    <name type="scientific">Terrimonas rubra</name>
    <dbReference type="NCBI Taxonomy" id="1035890"/>
    <lineage>
        <taxon>Bacteria</taxon>
        <taxon>Pseudomonadati</taxon>
        <taxon>Bacteroidota</taxon>
        <taxon>Chitinophagia</taxon>
        <taxon>Chitinophagales</taxon>
        <taxon>Chitinophagaceae</taxon>
        <taxon>Terrimonas</taxon>
    </lineage>
</organism>
<feature type="modified residue" description="4-aspartylphosphate" evidence="1">
    <location>
        <position position="59"/>
    </location>
</feature>
<accession>A0ABW6A5I0</accession>
<dbReference type="PROSITE" id="PS50110">
    <property type="entry name" value="RESPONSE_REGULATORY"/>
    <property type="match status" value="1"/>
</dbReference>
<gene>
    <name evidence="3" type="ORF">ACFS6H_11695</name>
</gene>
<dbReference type="Pfam" id="PF00072">
    <property type="entry name" value="Response_reg"/>
    <property type="match status" value="1"/>
</dbReference>
<feature type="domain" description="Response regulatory" evidence="2">
    <location>
        <begin position="4"/>
        <end position="132"/>
    </location>
</feature>
<evidence type="ECO:0000313" key="3">
    <source>
        <dbReference type="EMBL" id="MFD2920379.1"/>
    </source>
</evidence>
<dbReference type="SMART" id="SM00448">
    <property type="entry name" value="REC"/>
    <property type="match status" value="1"/>
</dbReference>
<dbReference type="SUPFAM" id="SSF52172">
    <property type="entry name" value="CheY-like"/>
    <property type="match status" value="1"/>
</dbReference>
<keyword evidence="1" id="KW-0597">Phosphoprotein</keyword>
<dbReference type="RefSeq" id="WP_386098611.1">
    <property type="nucleotide sequence ID" value="NZ_JBHUOZ010000003.1"/>
</dbReference>
<dbReference type="PANTHER" id="PTHR45566">
    <property type="entry name" value="HTH-TYPE TRANSCRIPTIONAL REGULATOR YHJB-RELATED"/>
    <property type="match status" value="1"/>
</dbReference>
<name>A0ABW6A5I0_9BACT</name>
<proteinExistence type="predicted"/>
<evidence type="ECO:0000313" key="4">
    <source>
        <dbReference type="Proteomes" id="UP001597511"/>
    </source>
</evidence>
<sequence length="221" mass="25278">MIQKILIAEDHESANISVQKTLEELGVVNPDYVYYCDDALLKIKKAIEANDSYDLLITDLYFEKDYRQQQIDNGEALIEAVRKLQPDIKILVFSAETKPALVQRLFKQLHIDGYVRKARGDARELMKAINSIKDNQSYIPAFVAEQARQKKAHDFTTYDITILSLMVSGKKQQEIADYLKEHNIPAAGLSSIEKRLKYIKEALDFTTNEQLIAHCIKMGIL</sequence>
<protein>
    <submittedName>
        <fullName evidence="3">Response regulator</fullName>
    </submittedName>
</protein>
<evidence type="ECO:0000256" key="1">
    <source>
        <dbReference type="PROSITE-ProRule" id="PRU00169"/>
    </source>
</evidence>
<dbReference type="InterPro" id="IPR051015">
    <property type="entry name" value="EvgA-like"/>
</dbReference>
<reference evidence="4" key="1">
    <citation type="journal article" date="2019" name="Int. J. Syst. Evol. Microbiol.">
        <title>The Global Catalogue of Microorganisms (GCM) 10K type strain sequencing project: providing services to taxonomists for standard genome sequencing and annotation.</title>
        <authorList>
            <consortium name="The Broad Institute Genomics Platform"/>
            <consortium name="The Broad Institute Genome Sequencing Center for Infectious Disease"/>
            <person name="Wu L."/>
            <person name="Ma J."/>
        </authorList>
    </citation>
    <scope>NUCLEOTIDE SEQUENCE [LARGE SCALE GENOMIC DNA]</scope>
    <source>
        <strain evidence="4">KCTC 23299</strain>
    </source>
</reference>
<evidence type="ECO:0000259" key="2">
    <source>
        <dbReference type="PROSITE" id="PS50110"/>
    </source>
</evidence>
<dbReference type="InterPro" id="IPR011006">
    <property type="entry name" value="CheY-like_superfamily"/>
</dbReference>
<keyword evidence="4" id="KW-1185">Reference proteome</keyword>
<dbReference type="Gene3D" id="3.40.50.2300">
    <property type="match status" value="1"/>
</dbReference>
<dbReference type="InterPro" id="IPR001789">
    <property type="entry name" value="Sig_transdc_resp-reg_receiver"/>
</dbReference>
<comment type="caution">
    <text evidence="3">The sequence shown here is derived from an EMBL/GenBank/DDBJ whole genome shotgun (WGS) entry which is preliminary data.</text>
</comment>
<dbReference type="EMBL" id="JBHUOZ010000003">
    <property type="protein sequence ID" value="MFD2920379.1"/>
    <property type="molecule type" value="Genomic_DNA"/>
</dbReference>